<proteinExistence type="predicted"/>
<evidence type="ECO:0000313" key="1">
    <source>
        <dbReference type="EMBL" id="KZP34319.1"/>
    </source>
</evidence>
<accession>A0A166X155</accession>
<organism evidence="1 2">
    <name type="scientific">Athelia psychrophila</name>
    <dbReference type="NCBI Taxonomy" id="1759441"/>
    <lineage>
        <taxon>Eukaryota</taxon>
        <taxon>Fungi</taxon>
        <taxon>Dikarya</taxon>
        <taxon>Basidiomycota</taxon>
        <taxon>Agaricomycotina</taxon>
        <taxon>Agaricomycetes</taxon>
        <taxon>Agaricomycetidae</taxon>
        <taxon>Atheliales</taxon>
        <taxon>Atheliaceae</taxon>
        <taxon>Athelia</taxon>
    </lineage>
</organism>
<dbReference type="EMBL" id="KV417480">
    <property type="protein sequence ID" value="KZP34319.1"/>
    <property type="molecule type" value="Genomic_DNA"/>
</dbReference>
<gene>
    <name evidence="1" type="ORF">FIBSPDRAFT_1035386</name>
</gene>
<dbReference type="OrthoDB" id="3365698at2759"/>
<dbReference type="InterPro" id="IPR032675">
    <property type="entry name" value="LRR_dom_sf"/>
</dbReference>
<reference evidence="1 2" key="1">
    <citation type="journal article" date="2016" name="Mol. Biol. Evol.">
        <title>Comparative Genomics of Early-Diverging Mushroom-Forming Fungi Provides Insights into the Origins of Lignocellulose Decay Capabilities.</title>
        <authorList>
            <person name="Nagy L.G."/>
            <person name="Riley R."/>
            <person name="Tritt A."/>
            <person name="Adam C."/>
            <person name="Daum C."/>
            <person name="Floudas D."/>
            <person name="Sun H."/>
            <person name="Yadav J.S."/>
            <person name="Pangilinan J."/>
            <person name="Larsson K.H."/>
            <person name="Matsuura K."/>
            <person name="Barry K."/>
            <person name="Labutti K."/>
            <person name="Kuo R."/>
            <person name="Ohm R.A."/>
            <person name="Bhattacharya S.S."/>
            <person name="Shirouzu T."/>
            <person name="Yoshinaga Y."/>
            <person name="Martin F.M."/>
            <person name="Grigoriev I.V."/>
            <person name="Hibbett D.S."/>
        </authorList>
    </citation>
    <scope>NUCLEOTIDE SEQUENCE [LARGE SCALE GENOMIC DNA]</scope>
    <source>
        <strain evidence="1 2">CBS 109695</strain>
    </source>
</reference>
<keyword evidence="2" id="KW-1185">Reference proteome</keyword>
<dbReference type="Proteomes" id="UP000076532">
    <property type="component" value="Unassembled WGS sequence"/>
</dbReference>
<protein>
    <submittedName>
        <fullName evidence="1">Uncharacterized protein</fullName>
    </submittedName>
</protein>
<name>A0A166X155_9AGAM</name>
<evidence type="ECO:0000313" key="2">
    <source>
        <dbReference type="Proteomes" id="UP000076532"/>
    </source>
</evidence>
<dbReference type="AlphaFoldDB" id="A0A166X155"/>
<dbReference type="STRING" id="436010.A0A166X155"/>
<sequence>MEEEPANCHHCDNPLTKPEISAHISPISTSTSRQGLSSSHAAAVHDAVSATIADIAQIGQDIARYRLVAERIEHKQELLESLAKTHKALLAPILRLPSEVLSEIFLQCITIPGIDQSLWTNSTFPFENTPLRLASVCRPWRAVALAHSRLWSSISLTIHPKECKRHIALLELYFLRSRSTPLCINLQDCCRDNINDFKSQTLLYRNDMQCLMRVVVAKSECWERIRFQMLSKSMWRTLCPAMGFSLPMLASVELDLFEQEDPTDHEPIHVFQSAPRLRHLHIQGAESGSWRQSFTIPWHQIQELILADLDWELSQDILDILMVACNIVRCDLTLYAEPHERFAPPPIFSQNARAVHLPTLQSFALRAMNWINPTGFLSRLHMPAVEELSLELRDVRVHNWPEASLNREFMFIASSNRLRKFSLTWTGQRGGTAEEDAIQLIRVSPELRELHLLGDKYPFKSATILGILAELDSTRAPLFAPNIEILTFRFTNFDDLSPFVAAMELRSSPGSRSKLRTINLESDRELHEQLAPPAKWTVEKRLRDIGVHAQFSKY</sequence>
<dbReference type="Gene3D" id="3.80.10.10">
    <property type="entry name" value="Ribonuclease Inhibitor"/>
    <property type="match status" value="1"/>
</dbReference>